<dbReference type="InterPro" id="IPR037185">
    <property type="entry name" value="EmrE-like"/>
</dbReference>
<comment type="similarity">
    <text evidence="2">Belongs to the EamA transporter family.</text>
</comment>
<evidence type="ECO:0000313" key="11">
    <source>
        <dbReference type="Proteomes" id="UP000198649"/>
    </source>
</evidence>
<dbReference type="EMBL" id="FOQG01000021">
    <property type="protein sequence ID" value="SFJ21639.1"/>
    <property type="molecule type" value="Genomic_DNA"/>
</dbReference>
<dbReference type="OrthoDB" id="4937919at2"/>
<dbReference type="Proteomes" id="UP000198649">
    <property type="component" value="Unassembled WGS sequence"/>
</dbReference>
<protein>
    <submittedName>
        <fullName evidence="10">Drug/metabolite transporter, DME family</fullName>
    </submittedName>
</protein>
<feature type="transmembrane region" description="Helical" evidence="8">
    <location>
        <begin position="230"/>
        <end position="252"/>
    </location>
</feature>
<keyword evidence="6 8" id="KW-0472">Membrane</keyword>
<proteinExistence type="inferred from homology"/>
<dbReference type="STRING" id="1005945.SAMN05216561_1218"/>
<dbReference type="GO" id="GO:0005886">
    <property type="term" value="C:plasma membrane"/>
    <property type="evidence" value="ECO:0007669"/>
    <property type="project" value="UniProtKB-SubCell"/>
</dbReference>
<accession>A0A1I3PJX5</accession>
<keyword evidence="11" id="KW-1185">Reference proteome</keyword>
<feature type="transmembrane region" description="Helical" evidence="8">
    <location>
        <begin position="134"/>
        <end position="154"/>
    </location>
</feature>
<dbReference type="AlphaFoldDB" id="A0A1I3PJX5"/>
<name>A0A1I3PJX5_9ACTN</name>
<dbReference type="PANTHER" id="PTHR42920:SF5">
    <property type="entry name" value="EAMA DOMAIN-CONTAINING PROTEIN"/>
    <property type="match status" value="1"/>
</dbReference>
<feature type="transmembrane region" description="Helical" evidence="8">
    <location>
        <begin position="191"/>
        <end position="210"/>
    </location>
</feature>
<evidence type="ECO:0000256" key="7">
    <source>
        <dbReference type="SAM" id="MobiDB-lite"/>
    </source>
</evidence>
<evidence type="ECO:0000256" key="8">
    <source>
        <dbReference type="SAM" id="Phobius"/>
    </source>
</evidence>
<evidence type="ECO:0000256" key="5">
    <source>
        <dbReference type="ARBA" id="ARBA00022989"/>
    </source>
</evidence>
<feature type="region of interest" description="Disordered" evidence="7">
    <location>
        <begin position="309"/>
        <end position="328"/>
    </location>
</feature>
<comment type="subcellular location">
    <subcellularLocation>
        <location evidence="1">Cell membrane</location>
        <topology evidence="1">Multi-pass membrane protein</topology>
    </subcellularLocation>
</comment>
<evidence type="ECO:0000256" key="6">
    <source>
        <dbReference type="ARBA" id="ARBA00023136"/>
    </source>
</evidence>
<feature type="domain" description="EamA" evidence="9">
    <location>
        <begin position="162"/>
        <end position="301"/>
    </location>
</feature>
<evidence type="ECO:0000256" key="1">
    <source>
        <dbReference type="ARBA" id="ARBA00004651"/>
    </source>
</evidence>
<sequence>MTQQPRAARIGLLQISVAGVLWGTGGLVVQLVRETTPMSVLTISAYRMLIAAVVLLAAAVALRRLPDVRRLLRERPGLAVAVGLATATYQALYFASVVAVGVTVATVVSLGLAPVLLTVGEAVHARRRPDTARLLVLVAALSGLLLVSSTAGLGSTGPHPVLGVLAAIGSGTAYALTTTMGRPLAQTTSPLALTTTTTAVGAVALVPLGLLSGLDGLGGSPLVSSDPGVLALLLYLGVMTMALAYGLLYAGLRTTTGSAAVIATLLEPVTAAVMAALLLDERLGAPGIAGTALILLAVAGLGRAIPGDPPLVPPQDLPQDRIATPERQ</sequence>
<dbReference type="Pfam" id="PF00892">
    <property type="entry name" value="EamA"/>
    <property type="match status" value="2"/>
</dbReference>
<feature type="transmembrane region" description="Helical" evidence="8">
    <location>
        <begin position="12"/>
        <end position="32"/>
    </location>
</feature>
<keyword evidence="5 8" id="KW-1133">Transmembrane helix</keyword>
<dbReference type="SUPFAM" id="SSF103481">
    <property type="entry name" value="Multidrug resistance efflux transporter EmrE"/>
    <property type="match status" value="2"/>
</dbReference>
<dbReference type="PANTHER" id="PTHR42920">
    <property type="entry name" value="OS03G0707200 PROTEIN-RELATED"/>
    <property type="match status" value="1"/>
</dbReference>
<feature type="transmembrane region" description="Helical" evidence="8">
    <location>
        <begin position="285"/>
        <end position="305"/>
    </location>
</feature>
<evidence type="ECO:0000259" key="9">
    <source>
        <dbReference type="Pfam" id="PF00892"/>
    </source>
</evidence>
<evidence type="ECO:0000313" key="10">
    <source>
        <dbReference type="EMBL" id="SFJ21639.1"/>
    </source>
</evidence>
<evidence type="ECO:0000256" key="4">
    <source>
        <dbReference type="ARBA" id="ARBA00022692"/>
    </source>
</evidence>
<dbReference type="InterPro" id="IPR051258">
    <property type="entry name" value="Diverse_Substrate_Transporter"/>
</dbReference>
<evidence type="ECO:0000256" key="3">
    <source>
        <dbReference type="ARBA" id="ARBA00022475"/>
    </source>
</evidence>
<reference evidence="10 11" key="1">
    <citation type="submission" date="2016-10" db="EMBL/GenBank/DDBJ databases">
        <authorList>
            <person name="de Groot N.N."/>
        </authorList>
    </citation>
    <scope>NUCLEOTIDE SEQUENCE [LARGE SCALE GENOMIC DNA]</scope>
    <source>
        <strain evidence="10 11">CGMCC 1.11156</strain>
    </source>
</reference>
<feature type="transmembrane region" description="Helical" evidence="8">
    <location>
        <begin position="102"/>
        <end position="122"/>
    </location>
</feature>
<evidence type="ECO:0000256" key="2">
    <source>
        <dbReference type="ARBA" id="ARBA00007362"/>
    </source>
</evidence>
<feature type="transmembrane region" description="Helical" evidence="8">
    <location>
        <begin position="259"/>
        <end position="279"/>
    </location>
</feature>
<dbReference type="RefSeq" id="WP_091116807.1">
    <property type="nucleotide sequence ID" value="NZ_BKAF01000027.1"/>
</dbReference>
<keyword evidence="3" id="KW-1003">Cell membrane</keyword>
<gene>
    <name evidence="10" type="ORF">SAMN05216561_1218</name>
</gene>
<feature type="transmembrane region" description="Helical" evidence="8">
    <location>
        <begin position="44"/>
        <end position="65"/>
    </location>
</feature>
<keyword evidence="4 8" id="KW-0812">Transmembrane</keyword>
<feature type="transmembrane region" description="Helical" evidence="8">
    <location>
        <begin position="160"/>
        <end position="179"/>
    </location>
</feature>
<feature type="domain" description="EamA" evidence="9">
    <location>
        <begin position="10"/>
        <end position="148"/>
    </location>
</feature>
<organism evidence="10 11">
    <name type="scientific">Nocardioides psychrotolerans</name>
    <dbReference type="NCBI Taxonomy" id="1005945"/>
    <lineage>
        <taxon>Bacteria</taxon>
        <taxon>Bacillati</taxon>
        <taxon>Actinomycetota</taxon>
        <taxon>Actinomycetes</taxon>
        <taxon>Propionibacteriales</taxon>
        <taxon>Nocardioidaceae</taxon>
        <taxon>Nocardioides</taxon>
    </lineage>
</organism>
<dbReference type="InterPro" id="IPR000620">
    <property type="entry name" value="EamA_dom"/>
</dbReference>